<dbReference type="EMBL" id="MFMW01000005">
    <property type="protein sequence ID" value="OGG87601.1"/>
    <property type="molecule type" value="Genomic_DNA"/>
</dbReference>
<gene>
    <name evidence="2" type="ORF">A3B87_00595</name>
</gene>
<organism evidence="2 3">
    <name type="scientific">Candidatus Kuenenbacteria bacterium RIFCSPHIGHO2_02_FULL_39_13</name>
    <dbReference type="NCBI Taxonomy" id="1798561"/>
    <lineage>
        <taxon>Bacteria</taxon>
        <taxon>Candidatus Kueneniibacteriota</taxon>
    </lineage>
</organism>
<evidence type="ECO:0008006" key="4">
    <source>
        <dbReference type="Google" id="ProtNLM"/>
    </source>
</evidence>
<protein>
    <recommendedName>
        <fullName evidence="4">Type 4 fimbrial biogenesis protein PilX N-terminal domain-containing protein</fullName>
    </recommendedName>
</protein>
<sequence length="485" mass="53981">MRLISNRINILENKRGAMLIMALVFTMLFTVIAVGLSGMIASQHKLGLKKINWAKALATAEAGVNYYRWHLAHAPDDFQDGTGLPGPYVHDYQDNLGNTIGKFSLAITPPSECSNTVIIESTGWMNNDPGVDRTVKVKYGRPSMAQFAFLTNSNVWFGDTETLHGPLHSNGGIRMDGYNDGKTTSAKETYICGPEHGCSYQTKPGVWGTGEEQSLWDFPLSNIDFDEVTTDLATLKTLAQNSMCSTTEDCYFQQRGLGYHLNFKSDGTFDMYRVSKLKNPVWGWDSSKWLRESDDIDRESYTGNYNIPGNCGIIFVEDDLWVDGTVNGQTTVVAAKLPDSGSNPKIVINGNLVYAAKDGTSSLGLISQSNIYVPLYSAPDELEINAVLMAQKGHVFRKYYTTSGSYQVPADARNYVLRNKISLYGVIITNTIWTWSWVNGWGQTVSGYRNTETIYDSNLTYNPPPGFPTTGEYQILQWQETTEKQ</sequence>
<comment type="caution">
    <text evidence="2">The sequence shown here is derived from an EMBL/GenBank/DDBJ whole genome shotgun (WGS) entry which is preliminary data.</text>
</comment>
<dbReference type="Proteomes" id="UP000179136">
    <property type="component" value="Unassembled WGS sequence"/>
</dbReference>
<evidence type="ECO:0000313" key="2">
    <source>
        <dbReference type="EMBL" id="OGG87601.1"/>
    </source>
</evidence>
<keyword evidence="1" id="KW-0472">Membrane</keyword>
<dbReference type="AlphaFoldDB" id="A0A1F6FP22"/>
<name>A0A1F6FP22_9BACT</name>
<evidence type="ECO:0000256" key="1">
    <source>
        <dbReference type="SAM" id="Phobius"/>
    </source>
</evidence>
<accession>A0A1F6FP22</accession>
<evidence type="ECO:0000313" key="3">
    <source>
        <dbReference type="Proteomes" id="UP000179136"/>
    </source>
</evidence>
<reference evidence="2 3" key="1">
    <citation type="journal article" date="2016" name="Nat. Commun.">
        <title>Thousands of microbial genomes shed light on interconnected biogeochemical processes in an aquifer system.</title>
        <authorList>
            <person name="Anantharaman K."/>
            <person name="Brown C.T."/>
            <person name="Hug L.A."/>
            <person name="Sharon I."/>
            <person name="Castelle C.J."/>
            <person name="Probst A.J."/>
            <person name="Thomas B.C."/>
            <person name="Singh A."/>
            <person name="Wilkins M.J."/>
            <person name="Karaoz U."/>
            <person name="Brodie E.L."/>
            <person name="Williams K.H."/>
            <person name="Hubbard S.S."/>
            <person name="Banfield J.F."/>
        </authorList>
    </citation>
    <scope>NUCLEOTIDE SEQUENCE [LARGE SCALE GENOMIC DNA]</scope>
</reference>
<feature type="transmembrane region" description="Helical" evidence="1">
    <location>
        <begin position="20"/>
        <end position="41"/>
    </location>
</feature>
<keyword evidence="1" id="KW-0812">Transmembrane</keyword>
<proteinExistence type="predicted"/>
<dbReference type="STRING" id="1798561.A3B87_00595"/>
<keyword evidence="1" id="KW-1133">Transmembrane helix</keyword>